<dbReference type="InterPro" id="IPR009080">
    <property type="entry name" value="tRNAsynth_Ia_anticodon-bd"/>
</dbReference>
<dbReference type="InterPro" id="IPR014729">
    <property type="entry name" value="Rossmann-like_a/b/a_fold"/>
</dbReference>
<dbReference type="PRINTS" id="PR00986">
    <property type="entry name" value="TRNASYNTHVAL"/>
</dbReference>
<name>A0A1F5EUM6_9BACT</name>
<evidence type="ECO:0000256" key="8">
    <source>
        <dbReference type="ARBA" id="ARBA00047552"/>
    </source>
</evidence>
<dbReference type="InterPro" id="IPR002303">
    <property type="entry name" value="Valyl-tRNA_ligase"/>
</dbReference>
<sequence length="733" mass="82449">MDKNYDHKLHEDKIISAWEKSGAFAAPEASRAKADGKRPFTLIMPPPNASDPLHVGHAMFVTIEDILIRYHRMKGDATLWLPGTDHAGIETQFVFEKKLAKQGKSRYDFDRKTLYQMISDYVNEFSGVSVQQMKRLGASADWGRFKFTLDGDIVGFVLTTFEKLHRDGLVYRGERLVNYCVKCGTSYSELEVIHEEKNGKLYFIKYPLADGGEIVVATTRPETMPGDTAVAVNPEDGRYKHLVGKMVILPLANRLIPIIADPMVEKEFGTGAVKITPAHDMADYETGMRHNLPLIQAIDFSGRMAGAAGEFAGMKVEPARTAVIEKLDALGLVEQTKEHIHNVGTCYRCHSIIEPLPLAQFFIKTKTLAAKAIKALDSGETVVLGAGRDKILLDWLTNIRDWNISRQIVWGIRIPVWYDVTANPTMEVGFLNTASEFVRGTLIEMMERGHSLAEIEAGLQTLRPAIGAEFVVSKTKPGDNYLQETDTFDTWFSSGQWPVATLATNRPDDLSYYYPTNVIESGYDILTIWIMRMMLLSIYLTGETPFKWVYLHGLIRDEQGRKMSKSIGNVVNPLDLVEKYGADALRMALVMSTTPGSDSNVGESKVRGMRNLANKIWNAARYVMEPVNQDQKPGPMDEEFNQKLKQVIHDVTDQLENLKIGLAAETVYNEFWHWFCDKAIEDNKSCELSSDALRRGFVVFLKLLHPFTPFVTEAIWQNMIKDGLLLASTWPDA</sequence>
<dbReference type="PROSITE" id="PS00178">
    <property type="entry name" value="AA_TRNA_LIGASE_I"/>
    <property type="match status" value="1"/>
</dbReference>
<dbReference type="SUPFAM" id="SSF50677">
    <property type="entry name" value="ValRS/IleRS/LeuRS editing domain"/>
    <property type="match status" value="1"/>
</dbReference>
<dbReference type="GO" id="GO:0005829">
    <property type="term" value="C:cytosol"/>
    <property type="evidence" value="ECO:0007669"/>
    <property type="project" value="TreeGrafter"/>
</dbReference>
<evidence type="ECO:0000256" key="1">
    <source>
        <dbReference type="ARBA" id="ARBA00013169"/>
    </source>
</evidence>
<dbReference type="Gene3D" id="1.10.730.10">
    <property type="entry name" value="Isoleucyl-tRNA Synthetase, Domain 1"/>
    <property type="match status" value="1"/>
</dbReference>
<dbReference type="AlphaFoldDB" id="A0A1F5EUM6"/>
<evidence type="ECO:0000313" key="14">
    <source>
        <dbReference type="Proteomes" id="UP000177979"/>
    </source>
</evidence>
<dbReference type="InterPro" id="IPR001412">
    <property type="entry name" value="aa-tRNA-synth_I_CS"/>
</dbReference>
<dbReference type="GO" id="GO:0005524">
    <property type="term" value="F:ATP binding"/>
    <property type="evidence" value="ECO:0007669"/>
    <property type="project" value="UniProtKB-KW"/>
</dbReference>
<dbReference type="PANTHER" id="PTHR11946">
    <property type="entry name" value="VALYL-TRNA SYNTHETASES"/>
    <property type="match status" value="1"/>
</dbReference>
<keyword evidence="2" id="KW-0963">Cytoplasm</keyword>
<dbReference type="STRING" id="1817722.A2703_01485"/>
<evidence type="ECO:0000256" key="5">
    <source>
        <dbReference type="ARBA" id="ARBA00022840"/>
    </source>
</evidence>
<evidence type="ECO:0000256" key="6">
    <source>
        <dbReference type="ARBA" id="ARBA00022917"/>
    </source>
</evidence>
<feature type="domain" description="Methionyl/Valyl/Leucyl/Isoleucyl-tRNA synthetase anticodon-binding" evidence="12">
    <location>
        <begin position="637"/>
        <end position="731"/>
    </location>
</feature>
<keyword evidence="5 10" id="KW-0067">ATP-binding</keyword>
<evidence type="ECO:0000256" key="9">
    <source>
        <dbReference type="NCBIfam" id="TIGR00422"/>
    </source>
</evidence>
<dbReference type="InterPro" id="IPR009008">
    <property type="entry name" value="Val/Leu/Ile-tRNA-synth_edit"/>
</dbReference>
<reference evidence="13 14" key="1">
    <citation type="journal article" date="2016" name="Nat. Commun.">
        <title>Thousands of microbial genomes shed light on interconnected biogeochemical processes in an aquifer system.</title>
        <authorList>
            <person name="Anantharaman K."/>
            <person name="Brown C.T."/>
            <person name="Hug L.A."/>
            <person name="Sharon I."/>
            <person name="Castelle C.J."/>
            <person name="Probst A.J."/>
            <person name="Thomas B.C."/>
            <person name="Singh A."/>
            <person name="Wilkins M.J."/>
            <person name="Karaoz U."/>
            <person name="Brodie E.L."/>
            <person name="Williams K.H."/>
            <person name="Hubbard S.S."/>
            <person name="Banfield J.F."/>
        </authorList>
    </citation>
    <scope>NUCLEOTIDE SEQUENCE [LARGE SCALE GENOMIC DNA]</scope>
</reference>
<evidence type="ECO:0000259" key="11">
    <source>
        <dbReference type="Pfam" id="PF00133"/>
    </source>
</evidence>
<dbReference type="GO" id="GO:0004832">
    <property type="term" value="F:valine-tRNA ligase activity"/>
    <property type="evidence" value="ECO:0007669"/>
    <property type="project" value="UniProtKB-UniRule"/>
</dbReference>
<accession>A0A1F5EUM6</accession>
<dbReference type="PANTHER" id="PTHR11946:SF93">
    <property type="entry name" value="VALINE--TRNA LIGASE, CHLOROPLASTIC_MITOCHONDRIAL 2"/>
    <property type="match status" value="1"/>
</dbReference>
<dbReference type="Gene3D" id="3.90.740.10">
    <property type="entry name" value="Valyl/Leucyl/Isoleucyl-tRNA synthetase, editing domain"/>
    <property type="match status" value="1"/>
</dbReference>
<keyword evidence="6 10" id="KW-0648">Protein biosynthesis</keyword>
<dbReference type="EC" id="6.1.1.9" evidence="1 9"/>
<evidence type="ECO:0000256" key="2">
    <source>
        <dbReference type="ARBA" id="ARBA00022490"/>
    </source>
</evidence>
<organism evidence="13 14">
    <name type="scientific">Candidatus Collierbacteria bacterium RIFCSPHIGHO2_01_FULL_50_25</name>
    <dbReference type="NCBI Taxonomy" id="1817722"/>
    <lineage>
        <taxon>Bacteria</taxon>
        <taxon>Candidatus Collieribacteriota</taxon>
    </lineage>
</organism>
<dbReference type="NCBIfam" id="TIGR00422">
    <property type="entry name" value="valS"/>
    <property type="match status" value="1"/>
</dbReference>
<evidence type="ECO:0000256" key="7">
    <source>
        <dbReference type="ARBA" id="ARBA00023146"/>
    </source>
</evidence>
<evidence type="ECO:0000313" key="13">
    <source>
        <dbReference type="EMBL" id="OGD71092.1"/>
    </source>
</evidence>
<dbReference type="GO" id="GO:0002161">
    <property type="term" value="F:aminoacyl-tRNA deacylase activity"/>
    <property type="evidence" value="ECO:0007669"/>
    <property type="project" value="InterPro"/>
</dbReference>
<dbReference type="Pfam" id="PF08264">
    <property type="entry name" value="Anticodon_1"/>
    <property type="match status" value="1"/>
</dbReference>
<evidence type="ECO:0000256" key="4">
    <source>
        <dbReference type="ARBA" id="ARBA00022741"/>
    </source>
</evidence>
<dbReference type="Proteomes" id="UP000177979">
    <property type="component" value="Unassembled WGS sequence"/>
</dbReference>
<dbReference type="EMBL" id="MFAG01000041">
    <property type="protein sequence ID" value="OGD71092.1"/>
    <property type="molecule type" value="Genomic_DNA"/>
</dbReference>
<dbReference type="SUPFAM" id="SSF47323">
    <property type="entry name" value="Anticodon-binding domain of a subclass of class I aminoacyl-tRNA synthetases"/>
    <property type="match status" value="1"/>
</dbReference>
<comment type="caution">
    <text evidence="13">The sequence shown here is derived from an EMBL/GenBank/DDBJ whole genome shotgun (WGS) entry which is preliminary data.</text>
</comment>
<proteinExistence type="inferred from homology"/>
<keyword evidence="7 10" id="KW-0030">Aminoacyl-tRNA synthetase</keyword>
<dbReference type="CDD" id="cd07962">
    <property type="entry name" value="Anticodon_Ia_Val"/>
    <property type="match status" value="1"/>
</dbReference>
<gene>
    <name evidence="13" type="ORF">A2703_01485</name>
</gene>
<dbReference type="InterPro" id="IPR033705">
    <property type="entry name" value="Anticodon_Ia_Val"/>
</dbReference>
<keyword evidence="3 10" id="KW-0436">Ligase</keyword>
<dbReference type="NCBIfam" id="NF004349">
    <property type="entry name" value="PRK05729.1"/>
    <property type="match status" value="1"/>
</dbReference>
<comment type="catalytic activity">
    <reaction evidence="8">
        <text>tRNA(Val) + L-valine + ATP = L-valyl-tRNA(Val) + AMP + diphosphate</text>
        <dbReference type="Rhea" id="RHEA:10704"/>
        <dbReference type="Rhea" id="RHEA-COMP:9672"/>
        <dbReference type="Rhea" id="RHEA-COMP:9708"/>
        <dbReference type="ChEBI" id="CHEBI:30616"/>
        <dbReference type="ChEBI" id="CHEBI:33019"/>
        <dbReference type="ChEBI" id="CHEBI:57762"/>
        <dbReference type="ChEBI" id="CHEBI:78442"/>
        <dbReference type="ChEBI" id="CHEBI:78537"/>
        <dbReference type="ChEBI" id="CHEBI:456215"/>
        <dbReference type="EC" id="6.1.1.9"/>
    </reaction>
</comment>
<dbReference type="InterPro" id="IPR013155">
    <property type="entry name" value="M/V/L/I-tRNA-synth_anticd-bd"/>
</dbReference>
<evidence type="ECO:0000259" key="12">
    <source>
        <dbReference type="Pfam" id="PF08264"/>
    </source>
</evidence>
<evidence type="ECO:0000256" key="3">
    <source>
        <dbReference type="ARBA" id="ARBA00022598"/>
    </source>
</evidence>
<dbReference type="SUPFAM" id="SSF52374">
    <property type="entry name" value="Nucleotidylyl transferase"/>
    <property type="match status" value="1"/>
</dbReference>
<feature type="domain" description="Aminoacyl-tRNA synthetase class Ia" evidence="11">
    <location>
        <begin position="14"/>
        <end position="600"/>
    </location>
</feature>
<dbReference type="Gene3D" id="3.40.50.620">
    <property type="entry name" value="HUPs"/>
    <property type="match status" value="2"/>
</dbReference>
<comment type="similarity">
    <text evidence="10">Belongs to the class-I aminoacyl-tRNA synthetase family.</text>
</comment>
<keyword evidence="4 10" id="KW-0547">Nucleotide-binding</keyword>
<dbReference type="GO" id="GO:0006438">
    <property type="term" value="P:valyl-tRNA aminoacylation"/>
    <property type="evidence" value="ECO:0007669"/>
    <property type="project" value="UniProtKB-UniRule"/>
</dbReference>
<dbReference type="InterPro" id="IPR002300">
    <property type="entry name" value="aa-tRNA-synth_Ia"/>
</dbReference>
<protein>
    <recommendedName>
        <fullName evidence="1 9">Valine--tRNA ligase</fullName>
        <ecNumber evidence="1 9">6.1.1.9</ecNumber>
    </recommendedName>
</protein>
<evidence type="ECO:0000256" key="10">
    <source>
        <dbReference type="RuleBase" id="RU363035"/>
    </source>
</evidence>
<dbReference type="Pfam" id="PF00133">
    <property type="entry name" value="tRNA-synt_1"/>
    <property type="match status" value="1"/>
</dbReference>